<evidence type="ECO:0000259" key="1">
    <source>
        <dbReference type="Pfam" id="PF08885"/>
    </source>
</evidence>
<dbReference type="RefSeq" id="WP_379860350.1">
    <property type="nucleotide sequence ID" value="NZ_JBHMFC010000016.1"/>
</dbReference>
<dbReference type="Pfam" id="PF08885">
    <property type="entry name" value="GSCFA"/>
    <property type="match status" value="1"/>
</dbReference>
<dbReference type="GO" id="GO:0016787">
    <property type="term" value="F:hydrolase activity"/>
    <property type="evidence" value="ECO:0007669"/>
    <property type="project" value="UniProtKB-KW"/>
</dbReference>
<dbReference type="Gene3D" id="3.40.50.1110">
    <property type="entry name" value="SGNH hydrolase"/>
    <property type="match status" value="1"/>
</dbReference>
<gene>
    <name evidence="2" type="ORF">ACFFU9_05275</name>
</gene>
<reference evidence="2 3" key="1">
    <citation type="submission" date="2024-09" db="EMBL/GenBank/DDBJ databases">
        <authorList>
            <person name="Sun Q."/>
            <person name="Mori K."/>
        </authorList>
    </citation>
    <scope>NUCLEOTIDE SEQUENCE [LARGE SCALE GENOMIC DNA]</scope>
    <source>
        <strain evidence="2 3">CECT 8622</strain>
    </source>
</reference>
<dbReference type="InterPro" id="IPR036514">
    <property type="entry name" value="SGNH_hydro_sf"/>
</dbReference>
<keyword evidence="2" id="KW-0378">Hydrolase</keyword>
<accession>A0ABV5F9Q2</accession>
<feature type="domain" description="GSCFA" evidence="1">
    <location>
        <begin position="23"/>
        <end position="264"/>
    </location>
</feature>
<name>A0ABV5F9Q2_9FLAO</name>
<dbReference type="Proteomes" id="UP001589585">
    <property type="component" value="Unassembled WGS sequence"/>
</dbReference>
<dbReference type="EC" id="3.1.-.-" evidence="2"/>
<dbReference type="SUPFAM" id="SSF52266">
    <property type="entry name" value="SGNH hydrolase"/>
    <property type="match status" value="1"/>
</dbReference>
<proteinExistence type="predicted"/>
<organism evidence="2 3">
    <name type="scientific">Mariniflexile ostreae</name>
    <dbReference type="NCBI Taxonomy" id="1520892"/>
    <lineage>
        <taxon>Bacteria</taxon>
        <taxon>Pseudomonadati</taxon>
        <taxon>Bacteroidota</taxon>
        <taxon>Flavobacteriia</taxon>
        <taxon>Flavobacteriales</taxon>
        <taxon>Flavobacteriaceae</taxon>
        <taxon>Mariniflexile</taxon>
    </lineage>
</organism>
<evidence type="ECO:0000313" key="2">
    <source>
        <dbReference type="EMBL" id="MFB9056150.1"/>
    </source>
</evidence>
<protein>
    <submittedName>
        <fullName evidence="2">GSCFA domain-containing protein</fullName>
        <ecNumber evidence="2">3.1.-.-</ecNumber>
    </submittedName>
</protein>
<keyword evidence="3" id="KW-1185">Reference proteome</keyword>
<dbReference type="InterPro" id="IPR014982">
    <property type="entry name" value="GSCFA"/>
</dbReference>
<comment type="caution">
    <text evidence="2">The sequence shown here is derived from an EMBL/GenBank/DDBJ whole genome shotgun (WGS) entry which is preliminary data.</text>
</comment>
<sequence>MKLQTQIALKKQEPNALIDYNSKIVLIGSCFSDNIGKKLAYFKFYNLQNPLGILFHPKAIETLISKAINKKKYSEKDVFFHTEQWHCFEAHSKLSHSSKNRLLNKLNEQLDATYKGLEKASHIIITLGTAWVYRFVKSDEIVSNCHKVSQKEFKKELLRVEAICQSLHAMVDLIGRINPNASVVFTVSPIRHLKDGFIENMQSKAHLITAIHQFLNQQSCITSCNAFYFPSYEIMMDELRDYRFYKEDMIHPNETAIQYVWEKFQQVWMSESALKTMEEVDGVQKSILHKPFNANSEAHRGFLQKLEYRKIKLQKQHSCIVFHAK</sequence>
<dbReference type="EMBL" id="JBHMFC010000016">
    <property type="protein sequence ID" value="MFB9056150.1"/>
    <property type="molecule type" value="Genomic_DNA"/>
</dbReference>
<evidence type="ECO:0000313" key="3">
    <source>
        <dbReference type="Proteomes" id="UP001589585"/>
    </source>
</evidence>